<evidence type="ECO:0000313" key="3">
    <source>
        <dbReference type="EMBL" id="SFJ09396.1"/>
    </source>
</evidence>
<dbReference type="EMBL" id="FORP01000003">
    <property type="protein sequence ID" value="SFJ09396.1"/>
    <property type="molecule type" value="Genomic_DNA"/>
</dbReference>
<dbReference type="Proteomes" id="UP000199025">
    <property type="component" value="Unassembled WGS sequence"/>
</dbReference>
<dbReference type="AlphaFoldDB" id="A0A1I3NKW0"/>
<gene>
    <name evidence="3" type="ORF">SAMN05421835_10355</name>
</gene>
<dbReference type="InterPro" id="IPR014710">
    <property type="entry name" value="RmlC-like_jellyroll"/>
</dbReference>
<sequence length="128" mass="13775">MDITKATPLPVPADWVTGTTRLANVPGAPEGFTYFHVEFEPGARTAWHRHPRGQLIYVTAGEGLVQRRGGPVERITAGDTVWTEPGEWHWHGAGPATGLSHLTLQGVDEHGDSASWGEPVGDDEYPGA</sequence>
<dbReference type="InterPro" id="IPR047263">
    <property type="entry name" value="HNL-like_cupin"/>
</dbReference>
<dbReference type="Gene3D" id="2.60.120.10">
    <property type="entry name" value="Jelly Rolls"/>
    <property type="match status" value="1"/>
</dbReference>
<evidence type="ECO:0000313" key="4">
    <source>
        <dbReference type="Proteomes" id="UP000199025"/>
    </source>
</evidence>
<dbReference type="InterPro" id="IPR013096">
    <property type="entry name" value="Cupin_2"/>
</dbReference>
<dbReference type="SUPFAM" id="SSF51182">
    <property type="entry name" value="RmlC-like cupins"/>
    <property type="match status" value="1"/>
</dbReference>
<feature type="domain" description="Cupin type-2" evidence="2">
    <location>
        <begin position="36"/>
        <end position="92"/>
    </location>
</feature>
<dbReference type="PANTHER" id="PTHR43698:SF1">
    <property type="entry name" value="BLL4564 PROTEIN"/>
    <property type="match status" value="1"/>
</dbReference>
<name>A0A1I3NKW0_9PSEU</name>
<evidence type="ECO:0000259" key="2">
    <source>
        <dbReference type="Pfam" id="PF07883"/>
    </source>
</evidence>
<dbReference type="RefSeq" id="WP_091504916.1">
    <property type="nucleotide sequence ID" value="NZ_CBDQZW010000010.1"/>
</dbReference>
<dbReference type="InterPro" id="IPR011051">
    <property type="entry name" value="RmlC_Cupin_sf"/>
</dbReference>
<dbReference type="STRING" id="115433.SAMN05421835_10355"/>
<dbReference type="OrthoDB" id="9802489at2"/>
<dbReference type="PANTHER" id="PTHR43698">
    <property type="entry name" value="RIBD C-TERMINAL DOMAIN CONTAINING PROTEIN"/>
    <property type="match status" value="1"/>
</dbReference>
<keyword evidence="4" id="KW-1185">Reference proteome</keyword>
<dbReference type="Pfam" id="PF07883">
    <property type="entry name" value="Cupin_2"/>
    <property type="match status" value="1"/>
</dbReference>
<feature type="region of interest" description="Disordered" evidence="1">
    <location>
        <begin position="108"/>
        <end position="128"/>
    </location>
</feature>
<evidence type="ECO:0000256" key="1">
    <source>
        <dbReference type="SAM" id="MobiDB-lite"/>
    </source>
</evidence>
<accession>A0A1I3NKW0</accession>
<proteinExistence type="predicted"/>
<dbReference type="CDD" id="cd02233">
    <property type="entry name" value="cupin_HNL-like"/>
    <property type="match status" value="1"/>
</dbReference>
<reference evidence="3 4" key="1">
    <citation type="submission" date="2016-10" db="EMBL/GenBank/DDBJ databases">
        <authorList>
            <person name="de Groot N.N."/>
        </authorList>
    </citation>
    <scope>NUCLEOTIDE SEQUENCE [LARGE SCALE GENOMIC DNA]</scope>
    <source>
        <strain evidence="3 4">DSM 44468</strain>
    </source>
</reference>
<protein>
    <submittedName>
        <fullName evidence="3">Cupin domain protein</fullName>
    </submittedName>
</protein>
<organism evidence="3 4">
    <name type="scientific">Amycolatopsis sacchari</name>
    <dbReference type="NCBI Taxonomy" id="115433"/>
    <lineage>
        <taxon>Bacteria</taxon>
        <taxon>Bacillati</taxon>
        <taxon>Actinomycetota</taxon>
        <taxon>Actinomycetes</taxon>
        <taxon>Pseudonocardiales</taxon>
        <taxon>Pseudonocardiaceae</taxon>
        <taxon>Amycolatopsis</taxon>
    </lineage>
</organism>